<proteinExistence type="predicted"/>
<dbReference type="PANTHER" id="PTHR13448">
    <property type="entry name" value="TRANSMEMBRANE PROTEIN 214"/>
    <property type="match status" value="1"/>
</dbReference>
<keyword evidence="3" id="KW-1185">Reference proteome</keyword>
<dbReference type="PANTHER" id="PTHR13448:SF10">
    <property type="entry name" value="GCF C-TERMINAL DOMAIN-CONTAINING PROTEIN"/>
    <property type="match status" value="1"/>
</dbReference>
<name>A0A8X7U9B7_BRACI</name>
<gene>
    <name evidence="2" type="ORF">Bca52824_063581</name>
</gene>
<dbReference type="AlphaFoldDB" id="A0A8X7U9B7"/>
<protein>
    <submittedName>
        <fullName evidence="2">Uncharacterized protein</fullName>
    </submittedName>
</protein>
<evidence type="ECO:0000313" key="3">
    <source>
        <dbReference type="Proteomes" id="UP000886595"/>
    </source>
</evidence>
<comment type="caution">
    <text evidence="2">The sequence shown here is derived from an EMBL/GenBank/DDBJ whole genome shotgun (WGS) entry which is preliminary data.</text>
</comment>
<keyword evidence="1" id="KW-0812">Transmembrane</keyword>
<dbReference type="Proteomes" id="UP000886595">
    <property type="component" value="Unassembled WGS sequence"/>
</dbReference>
<dbReference type="InterPro" id="IPR019308">
    <property type="entry name" value="TMEM214"/>
</dbReference>
<feature type="transmembrane region" description="Helical" evidence="1">
    <location>
        <begin position="105"/>
        <end position="129"/>
    </location>
</feature>
<dbReference type="GO" id="GO:0005794">
    <property type="term" value="C:Golgi apparatus"/>
    <property type="evidence" value="ECO:0007669"/>
    <property type="project" value="TreeGrafter"/>
</dbReference>
<organism evidence="2 3">
    <name type="scientific">Brassica carinata</name>
    <name type="common">Ethiopian mustard</name>
    <name type="synonym">Abyssinian cabbage</name>
    <dbReference type="NCBI Taxonomy" id="52824"/>
    <lineage>
        <taxon>Eukaryota</taxon>
        <taxon>Viridiplantae</taxon>
        <taxon>Streptophyta</taxon>
        <taxon>Embryophyta</taxon>
        <taxon>Tracheophyta</taxon>
        <taxon>Spermatophyta</taxon>
        <taxon>Magnoliopsida</taxon>
        <taxon>eudicotyledons</taxon>
        <taxon>Gunneridae</taxon>
        <taxon>Pentapetalae</taxon>
        <taxon>rosids</taxon>
        <taxon>malvids</taxon>
        <taxon>Brassicales</taxon>
        <taxon>Brassicaceae</taxon>
        <taxon>Brassiceae</taxon>
        <taxon>Brassica</taxon>
    </lineage>
</organism>
<keyword evidence="1" id="KW-1133">Transmembrane helix</keyword>
<dbReference type="GO" id="GO:0005783">
    <property type="term" value="C:endoplasmic reticulum"/>
    <property type="evidence" value="ECO:0007669"/>
    <property type="project" value="TreeGrafter"/>
</dbReference>
<sequence>MALRTQPDALTLVLTNMKERPTYQGQDKLPVIIWMMAQLVDEWKVHSLKLSSSPSDTLTVKHAMNSFKMKNEKARTEGVTNLSLYKEADKSCKLISRRLSCGLRLASLTTMVIAAAGGFAGAALFQSILPIVGDGFHHPSRPKE</sequence>
<dbReference type="OrthoDB" id="10341826at2759"/>
<evidence type="ECO:0000313" key="2">
    <source>
        <dbReference type="EMBL" id="KAG2269026.1"/>
    </source>
</evidence>
<evidence type="ECO:0000256" key="1">
    <source>
        <dbReference type="SAM" id="Phobius"/>
    </source>
</evidence>
<reference evidence="2 3" key="1">
    <citation type="submission" date="2020-02" db="EMBL/GenBank/DDBJ databases">
        <authorList>
            <person name="Ma Q."/>
            <person name="Huang Y."/>
            <person name="Song X."/>
            <person name="Pei D."/>
        </authorList>
    </citation>
    <scope>NUCLEOTIDE SEQUENCE [LARGE SCALE GENOMIC DNA]</scope>
    <source>
        <strain evidence="2">Sxm20200214</strain>
        <tissue evidence="2">Leaf</tissue>
    </source>
</reference>
<accession>A0A8X7U9B7</accession>
<dbReference type="EMBL" id="JAAMPC010000013">
    <property type="protein sequence ID" value="KAG2269026.1"/>
    <property type="molecule type" value="Genomic_DNA"/>
</dbReference>
<keyword evidence="1" id="KW-0472">Membrane</keyword>